<dbReference type="EMBL" id="JAPWHU010000099">
    <property type="protein sequence ID" value="MCZ4634793.1"/>
    <property type="molecule type" value="Genomic_DNA"/>
</dbReference>
<evidence type="ECO:0000313" key="1">
    <source>
        <dbReference type="EMBL" id="MCZ4634793.1"/>
    </source>
</evidence>
<organism evidence="1 2">
    <name type="scientific">Streptomyces rubrogriseus</name>
    <dbReference type="NCBI Taxonomy" id="194673"/>
    <lineage>
        <taxon>Bacteria</taxon>
        <taxon>Bacillati</taxon>
        <taxon>Actinomycetota</taxon>
        <taxon>Actinomycetes</taxon>
        <taxon>Kitasatosporales</taxon>
        <taxon>Streptomycetaceae</taxon>
        <taxon>Streptomyces</taxon>
        <taxon>Streptomyces violaceoruber group</taxon>
    </lineage>
</organism>
<accession>A0ABT4P0A8</accession>
<keyword evidence="2" id="KW-1185">Reference proteome</keyword>
<dbReference type="Proteomes" id="UP001301132">
    <property type="component" value="Unassembled WGS sequence"/>
</dbReference>
<dbReference type="RefSeq" id="WP_011028444.1">
    <property type="nucleotide sequence ID" value="NZ_JAPWHU010000099.1"/>
</dbReference>
<reference evidence="1 2" key="1">
    <citation type="submission" date="2022-12" db="EMBL/GenBank/DDBJ databases">
        <authorList>
            <person name="Abashina T."/>
            <person name="Solyanikova I."/>
            <person name="Delegan Y."/>
        </authorList>
    </citation>
    <scope>NUCLEOTIDE SEQUENCE [LARGE SCALE GENOMIC DNA]</scope>
    <source>
        <strain evidence="1 2">IPS92ro</strain>
    </source>
</reference>
<sequence length="329" mass="35691">MKQLPTPHQVMRKGYAAVRSARSRLDSLVLVPPSPDDWPRVAADHLSLLDGRTLNVCVTVPDDLTAASASLVLGGGSSPVVIPLTLVQRGDGRVEARGTSVVDLLENVRADSPPVPAGMRRFLLEAGQWRLSVVFTDVRGQERRFALAAAPRLMPDGPTLPEPVRADGTYCRVIASSTGRAYLSLGRDHAEAEIVSVDIGWSQITLRGRLVNSPAEACSGDVELIRRNGKVSRTLPATWQGDVFTCTVHTADFGASGSKEQIWDVRLRRPRGRSLKLCRRRTDVRSPGDVFRMPNRLLTADDGTALRINPYYTPVGSLAFRAALIPSGS</sequence>
<evidence type="ECO:0000313" key="2">
    <source>
        <dbReference type="Proteomes" id="UP001301132"/>
    </source>
</evidence>
<proteinExistence type="predicted"/>
<protein>
    <submittedName>
        <fullName evidence="1">Uncharacterized protein</fullName>
    </submittedName>
</protein>
<dbReference type="GeneID" id="91386410"/>
<gene>
    <name evidence="1" type="ORF">O3S69_12115</name>
</gene>
<name>A0ABT4P0A8_9ACTN</name>
<comment type="caution">
    <text evidence="1">The sequence shown here is derived from an EMBL/GenBank/DDBJ whole genome shotgun (WGS) entry which is preliminary data.</text>
</comment>